<proteinExistence type="predicted"/>
<dbReference type="RefSeq" id="WP_092171905.1">
    <property type="nucleotide sequence ID" value="NZ_FNZH01000002.1"/>
</dbReference>
<sequence length="179" mass="21091">MRNFRLIILIGAIGMTWSCEQKSTGDTRYEEAHSAFAAALVAADLHHQIDDKRFYEEEFVSAWEISEDSLSRYAAFFTELVDANFYFDGKTPLADLKTLKQDFDTYEVKFREKGFSDFCQALAEWNELYGKPETEYTSWLQEHEYTREEFEKDILDVNIRFGQLCKIKSEKEKRDRAPE</sequence>
<keyword evidence="2" id="KW-1185">Reference proteome</keyword>
<reference evidence="2" key="1">
    <citation type="submission" date="2016-10" db="EMBL/GenBank/DDBJ databases">
        <authorList>
            <person name="Varghese N."/>
            <person name="Submissions S."/>
        </authorList>
    </citation>
    <scope>NUCLEOTIDE SEQUENCE [LARGE SCALE GENOMIC DNA]</scope>
    <source>
        <strain evidence="2">IBRC-M 10761</strain>
    </source>
</reference>
<evidence type="ECO:0000313" key="1">
    <source>
        <dbReference type="EMBL" id="SEJ15751.1"/>
    </source>
</evidence>
<dbReference type="Proteomes" id="UP000199403">
    <property type="component" value="Unassembled WGS sequence"/>
</dbReference>
<organism evidence="1 2">
    <name type="scientific">Cyclobacterium xiamenense</name>
    <dbReference type="NCBI Taxonomy" id="1297121"/>
    <lineage>
        <taxon>Bacteria</taxon>
        <taxon>Pseudomonadati</taxon>
        <taxon>Bacteroidota</taxon>
        <taxon>Cytophagia</taxon>
        <taxon>Cytophagales</taxon>
        <taxon>Cyclobacteriaceae</taxon>
        <taxon>Cyclobacterium</taxon>
    </lineage>
</organism>
<protein>
    <submittedName>
        <fullName evidence="1">Uncharacterized protein</fullName>
    </submittedName>
</protein>
<dbReference type="STRING" id="1416801.SAMN05192553_102673"/>
<gene>
    <name evidence="1" type="ORF">SAMN05192553_102673</name>
</gene>
<name>A0A1H6WFF6_9BACT</name>
<dbReference type="EMBL" id="FNZH01000002">
    <property type="protein sequence ID" value="SEJ15751.1"/>
    <property type="molecule type" value="Genomic_DNA"/>
</dbReference>
<evidence type="ECO:0000313" key="2">
    <source>
        <dbReference type="Proteomes" id="UP000199403"/>
    </source>
</evidence>
<dbReference type="AlphaFoldDB" id="A0A1H6WFF6"/>
<accession>A0A1H6WFF6</accession>